<sequence>MFAAISCTASYSNEFVVHKRNIKRHTMYIQQQFEGVGICAVNLVDDMQEYMRGLFLIMDQEEDVDAVPTAMKE</sequence>
<dbReference type="EMBL" id="OB798303">
    <property type="protein sequence ID" value="CAD7434819.1"/>
    <property type="molecule type" value="Genomic_DNA"/>
</dbReference>
<accession>A0A7R9EIV8</accession>
<organism evidence="1">
    <name type="scientific">Timema monikensis</name>
    <dbReference type="NCBI Taxonomy" id="170555"/>
    <lineage>
        <taxon>Eukaryota</taxon>
        <taxon>Metazoa</taxon>
        <taxon>Ecdysozoa</taxon>
        <taxon>Arthropoda</taxon>
        <taxon>Hexapoda</taxon>
        <taxon>Insecta</taxon>
        <taxon>Pterygota</taxon>
        <taxon>Neoptera</taxon>
        <taxon>Polyneoptera</taxon>
        <taxon>Phasmatodea</taxon>
        <taxon>Timematodea</taxon>
        <taxon>Timematoidea</taxon>
        <taxon>Timematidae</taxon>
        <taxon>Timema</taxon>
    </lineage>
</organism>
<proteinExistence type="predicted"/>
<gene>
    <name evidence="1" type="ORF">TMSB3V08_LOCUS11469</name>
</gene>
<protein>
    <submittedName>
        <fullName evidence="1">Uncharacterized protein</fullName>
    </submittedName>
</protein>
<name>A0A7R9EIV8_9NEOP</name>
<evidence type="ECO:0000313" key="1">
    <source>
        <dbReference type="EMBL" id="CAD7434819.1"/>
    </source>
</evidence>
<reference evidence="1" key="1">
    <citation type="submission" date="2020-11" db="EMBL/GenBank/DDBJ databases">
        <authorList>
            <person name="Tran Van P."/>
        </authorList>
    </citation>
    <scope>NUCLEOTIDE SEQUENCE</scope>
</reference>
<dbReference type="AlphaFoldDB" id="A0A7R9EIV8"/>